<evidence type="ECO:0000256" key="11">
    <source>
        <dbReference type="HAMAP-Rule" id="MF_00493"/>
    </source>
</evidence>
<evidence type="ECO:0000256" key="9">
    <source>
        <dbReference type="ARBA" id="ARBA00023270"/>
    </source>
</evidence>
<dbReference type="Pfam" id="PF00923">
    <property type="entry name" value="TAL_FSA"/>
    <property type="match status" value="1"/>
</dbReference>
<evidence type="ECO:0000313" key="12">
    <source>
        <dbReference type="EMBL" id="MBI5078917.1"/>
    </source>
</evidence>
<keyword evidence="9 11" id="KW-0704">Schiff base</keyword>
<organism evidence="12 13">
    <name type="scientific">Candidatus Saganbacteria bacterium</name>
    <dbReference type="NCBI Taxonomy" id="2575572"/>
    <lineage>
        <taxon>Bacteria</taxon>
        <taxon>Bacillati</taxon>
        <taxon>Saganbacteria</taxon>
    </lineage>
</organism>
<dbReference type="GO" id="GO:0005737">
    <property type="term" value="C:cytoplasm"/>
    <property type="evidence" value="ECO:0007669"/>
    <property type="project" value="UniProtKB-SubCell"/>
</dbReference>
<evidence type="ECO:0000256" key="1">
    <source>
        <dbReference type="ARBA" id="ARBA00003518"/>
    </source>
</evidence>
<feature type="active site" description="Schiff-base intermediate with substrate" evidence="11">
    <location>
        <position position="139"/>
    </location>
</feature>
<dbReference type="Proteomes" id="UP000808761">
    <property type="component" value="Unassembled WGS sequence"/>
</dbReference>
<sequence length="362" mass="39754">MSRLKELHKFGQSPWYDNIERGLLLSGRFKKMLEEDGITGVTTNPSIFEKAITGSADYDSEIGELGREGRNAIEIYDELTTRDVLQAADILNAVYSSSNGSDGFVSIEVSPHLAHDAAATVSEAKRLFNKIGRANVMIKVPATEEGIKAIKALIADGINVNATLIFSKAHYEGVAQAYIEGLEERSRQEKKVEGVASVASFFVSRIDTQVDKMLKVGELKGKAAVAQAKAVYEIYKRKFSGPEWNKLERAGAKVQRLLFGSTSAKNPAYRDVKYVEEIIGEGTINTLPEATVEAFRRHGVAKATLGEGIENARRHLLILEELGINVEAVGRQLQDEGIKAFIDAYDKLILMLEAKKNSFSVS</sequence>
<dbReference type="PANTHER" id="PTHR10683:SF31">
    <property type="entry name" value="TRANSALDOLASE"/>
    <property type="match status" value="1"/>
</dbReference>
<gene>
    <name evidence="11 12" type="primary">tal</name>
    <name evidence="12" type="ORF">HZB08_02725</name>
</gene>
<dbReference type="NCBIfam" id="TIGR00876">
    <property type="entry name" value="tal_mycobact"/>
    <property type="match status" value="1"/>
</dbReference>
<keyword evidence="8 11" id="KW-0570">Pentose shunt</keyword>
<comment type="catalytic activity">
    <reaction evidence="10 11">
        <text>D-sedoheptulose 7-phosphate + D-glyceraldehyde 3-phosphate = D-erythrose 4-phosphate + beta-D-fructose 6-phosphate</text>
        <dbReference type="Rhea" id="RHEA:17053"/>
        <dbReference type="ChEBI" id="CHEBI:16897"/>
        <dbReference type="ChEBI" id="CHEBI:57483"/>
        <dbReference type="ChEBI" id="CHEBI:57634"/>
        <dbReference type="ChEBI" id="CHEBI:59776"/>
        <dbReference type="EC" id="2.2.1.2"/>
    </reaction>
</comment>
<keyword evidence="7 11" id="KW-0808">Transferase</keyword>
<comment type="similarity">
    <text evidence="4 11">Belongs to the transaldolase family. Type 2 subfamily.</text>
</comment>
<comment type="pathway">
    <text evidence="3 11">Carbohydrate degradation; pentose phosphate pathway; D-glyceraldehyde 3-phosphate and beta-D-fructose 6-phosphate from D-ribose 5-phosphate and D-xylulose 5-phosphate (non-oxidative stage): step 2/3.</text>
</comment>
<dbReference type="PANTHER" id="PTHR10683">
    <property type="entry name" value="TRANSALDOLASE"/>
    <property type="match status" value="1"/>
</dbReference>
<evidence type="ECO:0000313" key="13">
    <source>
        <dbReference type="Proteomes" id="UP000808761"/>
    </source>
</evidence>
<evidence type="ECO:0000256" key="5">
    <source>
        <dbReference type="ARBA" id="ARBA00013151"/>
    </source>
</evidence>
<accession>A0A9D6YT71</accession>
<dbReference type="InterPro" id="IPR018225">
    <property type="entry name" value="Transaldolase_AS"/>
</dbReference>
<dbReference type="SUPFAM" id="SSF51569">
    <property type="entry name" value="Aldolase"/>
    <property type="match status" value="1"/>
</dbReference>
<dbReference type="EC" id="2.2.1.2" evidence="5 11"/>
<dbReference type="InterPro" id="IPR004732">
    <property type="entry name" value="Transaldolase_2"/>
</dbReference>
<evidence type="ECO:0000256" key="6">
    <source>
        <dbReference type="ARBA" id="ARBA00022490"/>
    </source>
</evidence>
<evidence type="ECO:0000256" key="2">
    <source>
        <dbReference type="ARBA" id="ARBA00004496"/>
    </source>
</evidence>
<dbReference type="CDD" id="cd00955">
    <property type="entry name" value="Transaldolase_like"/>
    <property type="match status" value="1"/>
</dbReference>
<evidence type="ECO:0000256" key="8">
    <source>
        <dbReference type="ARBA" id="ARBA00023126"/>
    </source>
</evidence>
<dbReference type="HAMAP" id="MF_00493">
    <property type="entry name" value="Transaldolase_2"/>
    <property type="match status" value="1"/>
</dbReference>
<evidence type="ECO:0000256" key="3">
    <source>
        <dbReference type="ARBA" id="ARBA00004857"/>
    </source>
</evidence>
<comment type="subcellular location">
    <subcellularLocation>
        <location evidence="2 11">Cytoplasm</location>
    </subcellularLocation>
</comment>
<evidence type="ECO:0000256" key="4">
    <source>
        <dbReference type="ARBA" id="ARBA00008426"/>
    </source>
</evidence>
<evidence type="ECO:0000256" key="7">
    <source>
        <dbReference type="ARBA" id="ARBA00022679"/>
    </source>
</evidence>
<keyword evidence="6 11" id="KW-0963">Cytoplasm</keyword>
<reference evidence="12" key="1">
    <citation type="submission" date="2020-07" db="EMBL/GenBank/DDBJ databases">
        <title>Huge and variable diversity of episymbiotic CPR bacteria and DPANN archaea in groundwater ecosystems.</title>
        <authorList>
            <person name="He C.Y."/>
            <person name="Keren R."/>
            <person name="Whittaker M."/>
            <person name="Farag I.F."/>
            <person name="Doudna J."/>
            <person name="Cate J.H.D."/>
            <person name="Banfield J.F."/>
        </authorList>
    </citation>
    <scope>NUCLEOTIDE SEQUENCE</scope>
    <source>
        <strain evidence="12">NC_groundwater_1860_Pr3_B-0.1um_51_7</strain>
    </source>
</reference>
<comment type="caution">
    <text evidence="12">The sequence shown here is derived from an EMBL/GenBank/DDBJ whole genome shotgun (WGS) entry which is preliminary data.</text>
</comment>
<dbReference type="EMBL" id="JACRKR010000133">
    <property type="protein sequence ID" value="MBI5078917.1"/>
    <property type="molecule type" value="Genomic_DNA"/>
</dbReference>
<dbReference type="Gene3D" id="3.20.20.70">
    <property type="entry name" value="Aldolase class I"/>
    <property type="match status" value="1"/>
</dbReference>
<comment type="function">
    <text evidence="1 11">Transaldolase is important for the balance of metabolites in the pentose-phosphate pathway.</text>
</comment>
<proteinExistence type="inferred from homology"/>
<dbReference type="InterPro" id="IPR013785">
    <property type="entry name" value="Aldolase_TIM"/>
</dbReference>
<evidence type="ECO:0000256" key="10">
    <source>
        <dbReference type="ARBA" id="ARBA00048810"/>
    </source>
</evidence>
<dbReference type="PROSITE" id="PS00958">
    <property type="entry name" value="TRANSALDOLASE_2"/>
    <property type="match status" value="1"/>
</dbReference>
<dbReference type="NCBIfam" id="NF002881">
    <property type="entry name" value="PRK03343.1"/>
    <property type="match status" value="1"/>
</dbReference>
<name>A0A9D6YT71_UNCSA</name>
<dbReference type="GO" id="GO:0006098">
    <property type="term" value="P:pentose-phosphate shunt"/>
    <property type="evidence" value="ECO:0007669"/>
    <property type="project" value="UniProtKB-UniRule"/>
</dbReference>
<dbReference type="AlphaFoldDB" id="A0A9D6YT71"/>
<protein>
    <recommendedName>
        <fullName evidence="5 11">Transaldolase</fullName>
        <ecNumber evidence="5 11">2.2.1.2</ecNumber>
    </recommendedName>
</protein>
<dbReference type="GO" id="GO:0004801">
    <property type="term" value="F:transaldolase activity"/>
    <property type="evidence" value="ECO:0007669"/>
    <property type="project" value="UniProtKB-UniRule"/>
</dbReference>
<dbReference type="InterPro" id="IPR001585">
    <property type="entry name" value="TAL/FSA"/>
</dbReference>
<dbReference type="PIRSF" id="PIRSF036915">
    <property type="entry name" value="Trnald_Bac_Plnt"/>
    <property type="match status" value="1"/>
</dbReference>
<dbReference type="PROSITE" id="PS01054">
    <property type="entry name" value="TRANSALDOLASE_1"/>
    <property type="match status" value="1"/>
</dbReference>
<dbReference type="GO" id="GO:0005975">
    <property type="term" value="P:carbohydrate metabolic process"/>
    <property type="evidence" value="ECO:0007669"/>
    <property type="project" value="InterPro"/>
</dbReference>